<reference evidence="2 3" key="2">
    <citation type="submission" date="2015-05" db="EMBL/GenBank/DDBJ databases">
        <title>Distinctive expansion of gene families associated with plant cell wall degradation and secondary metabolism in the genomes of grapevine trunk pathogens.</title>
        <authorList>
            <person name="Lawrence D.P."/>
            <person name="Travadon R."/>
            <person name="Rolshausen P.E."/>
            <person name="Baumgartner K."/>
        </authorList>
    </citation>
    <scope>NUCLEOTIDE SEQUENCE [LARGE SCALE GENOMIC DNA]</scope>
    <source>
        <strain evidence="2">DS831</strain>
    </source>
</reference>
<sequence>MSSPSPDDDDAVNNNNNNGGQLAAAIGGGGAAPAIVANLLNTLLSSSASAELTRKLAKKMSALVKWSADTQVAAARLGVDAWEELAGVLVS</sequence>
<dbReference type="Proteomes" id="UP000034182">
    <property type="component" value="Unassembled WGS sequence"/>
</dbReference>
<organism evidence="2 3">
    <name type="scientific">Diplodia seriata</name>
    <dbReference type="NCBI Taxonomy" id="420778"/>
    <lineage>
        <taxon>Eukaryota</taxon>
        <taxon>Fungi</taxon>
        <taxon>Dikarya</taxon>
        <taxon>Ascomycota</taxon>
        <taxon>Pezizomycotina</taxon>
        <taxon>Dothideomycetes</taxon>
        <taxon>Dothideomycetes incertae sedis</taxon>
        <taxon>Botryosphaeriales</taxon>
        <taxon>Botryosphaeriaceae</taxon>
        <taxon>Diplodia</taxon>
    </lineage>
</organism>
<dbReference type="AlphaFoldDB" id="A0A0G2DZ47"/>
<feature type="region of interest" description="Disordered" evidence="1">
    <location>
        <begin position="1"/>
        <end position="23"/>
    </location>
</feature>
<evidence type="ECO:0000313" key="2">
    <source>
        <dbReference type="EMBL" id="KKY15386.1"/>
    </source>
</evidence>
<comment type="caution">
    <text evidence="2">The sequence shown here is derived from an EMBL/GenBank/DDBJ whole genome shotgun (WGS) entry which is preliminary data.</text>
</comment>
<accession>A0A0G2DZ47</accession>
<proteinExistence type="predicted"/>
<gene>
    <name evidence="2" type="ORF">UCDDS831_g07609</name>
</gene>
<protein>
    <submittedName>
        <fullName evidence="2">Uncharacterized protein</fullName>
    </submittedName>
</protein>
<evidence type="ECO:0000256" key="1">
    <source>
        <dbReference type="SAM" id="MobiDB-lite"/>
    </source>
</evidence>
<evidence type="ECO:0000313" key="3">
    <source>
        <dbReference type="Proteomes" id="UP000034182"/>
    </source>
</evidence>
<name>A0A0G2DZ47_9PEZI</name>
<reference evidence="2 3" key="1">
    <citation type="submission" date="2015-03" db="EMBL/GenBank/DDBJ databases">
        <authorList>
            <person name="Morales-Cruz A."/>
            <person name="Amrine K.C."/>
            <person name="Cantu D."/>
        </authorList>
    </citation>
    <scope>NUCLEOTIDE SEQUENCE [LARGE SCALE GENOMIC DNA]</scope>
    <source>
        <strain evidence="2">DS831</strain>
    </source>
</reference>
<feature type="compositionally biased region" description="Low complexity" evidence="1">
    <location>
        <begin position="12"/>
        <end position="23"/>
    </location>
</feature>
<dbReference type="EMBL" id="LAQI01000195">
    <property type="protein sequence ID" value="KKY15386.1"/>
    <property type="molecule type" value="Genomic_DNA"/>
</dbReference>
<feature type="compositionally biased region" description="Acidic residues" evidence="1">
    <location>
        <begin position="1"/>
        <end position="11"/>
    </location>
</feature>